<dbReference type="Proteomes" id="UP000436822">
    <property type="component" value="Unassembled WGS sequence"/>
</dbReference>
<evidence type="ECO:0000313" key="2">
    <source>
        <dbReference type="EMBL" id="GFE66486.1"/>
    </source>
</evidence>
<dbReference type="EMBL" id="BLJE01000004">
    <property type="protein sequence ID" value="GFE66486.1"/>
    <property type="molecule type" value="Genomic_DNA"/>
</dbReference>
<keyword evidence="1" id="KW-0812">Transmembrane</keyword>
<feature type="transmembrane region" description="Helical" evidence="1">
    <location>
        <begin position="196"/>
        <end position="215"/>
    </location>
</feature>
<name>A0A6N6JJM6_9RHOB</name>
<evidence type="ECO:0000256" key="1">
    <source>
        <dbReference type="SAM" id="Phobius"/>
    </source>
</evidence>
<dbReference type="RefSeq" id="WP_159809534.1">
    <property type="nucleotide sequence ID" value="NZ_BLJE01000004.1"/>
</dbReference>
<dbReference type="PANTHER" id="PTHR40278">
    <property type="entry name" value="DNA UTILIZATION PROTEIN HOFN"/>
    <property type="match status" value="1"/>
</dbReference>
<keyword evidence="1" id="KW-1133">Transmembrane helix</keyword>
<comment type="caution">
    <text evidence="2">The sequence shown here is derived from an EMBL/GenBank/DDBJ whole genome shotgun (WGS) entry which is preliminary data.</text>
</comment>
<gene>
    <name evidence="2" type="ORF">KIN_35600</name>
</gene>
<accession>A0A6N6JJM6</accession>
<dbReference type="OrthoDB" id="7856839at2"/>
<organism evidence="2 3">
    <name type="scientific">Litoreibacter roseus</name>
    <dbReference type="NCBI Taxonomy" id="2601869"/>
    <lineage>
        <taxon>Bacteria</taxon>
        <taxon>Pseudomonadati</taxon>
        <taxon>Pseudomonadota</taxon>
        <taxon>Alphaproteobacteria</taxon>
        <taxon>Rhodobacterales</taxon>
        <taxon>Roseobacteraceae</taxon>
        <taxon>Litoreibacter</taxon>
    </lineage>
</organism>
<protein>
    <submittedName>
        <fullName evidence="2">Uncharacterized protein</fullName>
    </submittedName>
</protein>
<evidence type="ECO:0000313" key="3">
    <source>
        <dbReference type="Proteomes" id="UP000436822"/>
    </source>
</evidence>
<keyword evidence="3" id="KW-1185">Reference proteome</keyword>
<dbReference type="InterPro" id="IPR007813">
    <property type="entry name" value="PilN"/>
</dbReference>
<reference evidence="2 3" key="1">
    <citation type="submission" date="2019-12" db="EMBL/GenBank/DDBJ databases">
        <title>Litoreibacter badius sp. nov., a novel bacteriochlorophyll a-containing bacterium in the genus Litoreibacter.</title>
        <authorList>
            <person name="Kanamuro M."/>
            <person name="Takabe Y."/>
            <person name="Mori K."/>
            <person name="Takaichi S."/>
            <person name="Hanada S."/>
        </authorList>
    </citation>
    <scope>NUCLEOTIDE SEQUENCE [LARGE SCALE GENOMIC DNA]</scope>
    <source>
        <strain evidence="2 3">K6</strain>
    </source>
</reference>
<dbReference type="PANTHER" id="PTHR40278:SF1">
    <property type="entry name" value="DNA UTILIZATION PROTEIN HOFN"/>
    <property type="match status" value="1"/>
</dbReference>
<dbReference type="AlphaFoldDB" id="A0A6N6JJM6"/>
<keyword evidence="1" id="KW-0472">Membrane</keyword>
<sequence length="338" mass="36641">MKTLTTKRFRRFLSLVQAGWAGLKNPASQTLTASQNQLFIGGKAYVLRTGGSDKRLANQAELATLLKPLKRQKIDLVFLDRACLDMNFTLPAGPLDEVKSMAATEIQFRSPFEESNSIAFWTARETPSTDWAITASVVLKTSIAWVLDAIEKNGLEVGFAVRKQADGSNLFAHRPPWSSSTTQSAKTGLRAIPSPFRLPLIAFAVLLISLAGVFATQTSERAALSAEAALAQQQMAALAQSVAAQRNARERRDASTQKLALVGELANILPDGTWLERFSIADGRMTITGYGPSAAEVTRLLSTLENLSDIKYGSPVTRDNSQGLERFRIVATLGEASP</sequence>
<dbReference type="InterPro" id="IPR052534">
    <property type="entry name" value="Extracell_DNA_Util/SecSys_Comp"/>
</dbReference>
<dbReference type="Pfam" id="PF05137">
    <property type="entry name" value="PilN"/>
    <property type="match status" value="1"/>
</dbReference>
<proteinExistence type="predicted"/>